<evidence type="ECO:0000313" key="10">
    <source>
        <dbReference type="EMBL" id="CAG2223049.1"/>
    </source>
</evidence>
<comment type="caution">
    <text evidence="10">The sequence shown here is derived from an EMBL/GenBank/DDBJ whole genome shotgun (WGS) entry which is preliminary data.</text>
</comment>
<evidence type="ECO:0000256" key="5">
    <source>
        <dbReference type="SAM" id="Coils"/>
    </source>
</evidence>
<feature type="compositionally biased region" description="Polar residues" evidence="6">
    <location>
        <begin position="574"/>
        <end position="588"/>
    </location>
</feature>
<feature type="compositionally biased region" description="Polar residues" evidence="6">
    <location>
        <begin position="721"/>
        <end position="731"/>
    </location>
</feature>
<dbReference type="InterPro" id="IPR001356">
    <property type="entry name" value="HD"/>
</dbReference>
<dbReference type="GO" id="GO:0000978">
    <property type="term" value="F:RNA polymerase II cis-regulatory region sequence-specific DNA binding"/>
    <property type="evidence" value="ECO:0007669"/>
    <property type="project" value="TreeGrafter"/>
</dbReference>
<feature type="domain" description="Chromo" evidence="7">
    <location>
        <begin position="800"/>
        <end position="828"/>
    </location>
</feature>
<feature type="compositionally biased region" description="Basic and acidic residues" evidence="6">
    <location>
        <begin position="589"/>
        <end position="601"/>
    </location>
</feature>
<dbReference type="SMART" id="SM00339">
    <property type="entry name" value="FH"/>
    <property type="match status" value="1"/>
</dbReference>
<dbReference type="PROSITE" id="PS50071">
    <property type="entry name" value="HOMEOBOX_2"/>
    <property type="match status" value="1"/>
</dbReference>
<evidence type="ECO:0000259" key="7">
    <source>
        <dbReference type="PROSITE" id="PS50013"/>
    </source>
</evidence>
<feature type="region of interest" description="Disordered" evidence="6">
    <location>
        <begin position="1277"/>
        <end position="1299"/>
    </location>
</feature>
<feature type="coiled-coil region" evidence="5">
    <location>
        <begin position="915"/>
        <end position="942"/>
    </location>
</feature>
<gene>
    <name evidence="10" type="ORF">MEDL_36309</name>
</gene>
<dbReference type="GO" id="GO:0001227">
    <property type="term" value="F:DNA-binding transcription repressor activity, RNA polymerase II-specific"/>
    <property type="evidence" value="ECO:0007669"/>
    <property type="project" value="TreeGrafter"/>
</dbReference>
<keyword evidence="11" id="KW-1185">Reference proteome</keyword>
<dbReference type="Proteomes" id="UP000683360">
    <property type="component" value="Unassembled WGS sequence"/>
</dbReference>
<feature type="region of interest" description="Disordered" evidence="6">
    <location>
        <begin position="711"/>
        <end position="803"/>
    </location>
</feature>
<dbReference type="GO" id="GO:0005634">
    <property type="term" value="C:nucleus"/>
    <property type="evidence" value="ECO:0007669"/>
    <property type="project" value="UniProtKB-SubCell"/>
</dbReference>
<dbReference type="PANTHER" id="PTHR45796:SF2">
    <property type="entry name" value="FORKHEAD BOX P3"/>
    <property type="match status" value="1"/>
</dbReference>
<dbReference type="Gene3D" id="2.40.50.40">
    <property type="match status" value="1"/>
</dbReference>
<dbReference type="InterPro" id="IPR023780">
    <property type="entry name" value="Chromo_domain"/>
</dbReference>
<dbReference type="SUPFAM" id="SSF46785">
    <property type="entry name" value="Winged helix' DNA-binding domain"/>
    <property type="match status" value="1"/>
</dbReference>
<proteinExistence type="predicted"/>
<feature type="compositionally biased region" description="Polar residues" evidence="6">
    <location>
        <begin position="161"/>
        <end position="170"/>
    </location>
</feature>
<feature type="compositionally biased region" description="Basic and acidic residues" evidence="6">
    <location>
        <begin position="762"/>
        <end position="780"/>
    </location>
</feature>
<comment type="subcellular location">
    <subcellularLocation>
        <location evidence="3 4">Nucleus</location>
    </subcellularLocation>
</comment>
<dbReference type="PANTHER" id="PTHR45796">
    <property type="entry name" value="FORKHEAD BOX P, ISOFORM C"/>
    <property type="match status" value="1"/>
</dbReference>
<dbReference type="EMBL" id="CAJPWZ010001773">
    <property type="protein sequence ID" value="CAG2223049.1"/>
    <property type="molecule type" value="Genomic_DNA"/>
</dbReference>
<evidence type="ECO:0000256" key="4">
    <source>
        <dbReference type="RuleBase" id="RU000682"/>
    </source>
</evidence>
<dbReference type="PROSITE" id="PS50039">
    <property type="entry name" value="FORK_HEAD_3"/>
    <property type="match status" value="1"/>
</dbReference>
<dbReference type="CDD" id="cd00086">
    <property type="entry name" value="homeodomain"/>
    <property type="match status" value="1"/>
</dbReference>
<dbReference type="OrthoDB" id="10413713at2759"/>
<keyword evidence="3 4" id="KW-0539">Nucleus</keyword>
<dbReference type="Gene3D" id="1.10.10.10">
    <property type="entry name" value="Winged helix-like DNA-binding domain superfamily/Winged helix DNA-binding domain"/>
    <property type="match status" value="1"/>
</dbReference>
<name>A0A8S3SQB6_MYTED</name>
<sequence length="1372" mass="155417">MKNKCYKHFGFVYDCFCTNVHCYAIVDSPNQNFTSSEIYQWLHNAYSYKQTDDILLRGGNKQSKLKGGNDFIFQAIVDSPNRNLTLSEIYQWLLNAYSYNQTDDITTMKNNARQVLSYHKCFVRVINDKNEGVWTVDEKEFDKLKAPHTRLVGCFDKRSSKSVNDPNSGIKNAKHQTEQNEHLYQESPEAAIDCIVDECKELLSRKAGEEPVQKLQNLVNNLLSDTKILQEELGQESECNSSIEVDDLQASEHSTEVQGERILSPLHVHYSYSDKDEQTNLQDVRQMSYWNQRSRKRRTCFTKKQVEILQSSFNQRKYPDAWSLAKLAHKVDINTIAAQVWFKNARAKRRKDVDYSKIDKNRITSELYGNGNSFGKSPNVDRRFWKPESHIVFGSSLLHKNQVGTPKDESPSLMNQDSVSCVKEPDMKLRDSRILSHNQEPVFEVKHIRTSADSNEPIIEVKKICSPEKQDVSVRNSSLNKEPVIDLTGTRSSLPNNPESLFQVEQSRKYAINHEPVIDLKETSSSLIGKKTSVDVLPSNNSLITVEPISHMGIIPSIIDHKGNRSSIIDHKGNSSSIINNKGTSSSTIDHKGNSTPIIDHKGNSSSITNLKSIIDMKDISTSLINWNLISDDMLIDDNLSITKLDPGTTTSSSVSQGFHGEIKAPMKLNVRQDIVREKKDSVITQEPLIEMEGTSISLIKQEPVYVEPVNHSETSEDISEQSVSINQISPSEVRITRSRASLISQKHDDQRQGNSVSNQKTDSESKVKRTTKADISKTEETDEASASEHEEEEEEEKEYSVEKVVDSRIKNGQVEYLLKWEGYPEYELPAVGTSTTGYEVFYRFRLNNIKDLYPNCDDIGLKKIIENKWIELNQQERYMYYMLALEKSKIKMTSEKQLSYFIEPEIDIMQKHQEDRLKIKNDSLKEQIKSYEKQMQEKDFQNKVLKKALAKINDSNIKNDISSTGTNVMYLYNELKSQPDAFKDYCGITADRLENHFIWPNRDTLLARIPKDLEQKIPNLIALVKLVTVPENSQIESESTVLNNGTNKKKETSTTGDHCYSSICTKGDNSTTYKGFVVIDLSGSVMWCSKLVNVSDITKDTEIFHKCGLKGKLESCLREGMLKKFDAIVFEGGVAIENKIRNMGLQFIKSKGINHECQSLHYDSTEPCPSLHSVNGEPCQSLHLVSGEPCQSLNPHRSVLCQSLHSDSDEPCRSLHLYRAVPCQSDSAEPGQSLRLYKADPCQILHANSGVPSQSLHPESAEQRESLHLYRAVPRQSLPSKSAQPCQSLPSKSAQPCQSLPSNSPILLPHSDILCQKLHTNSADPCQVDLIDRVFSELKSFKIISDGIPCSLKESRDIIFKVCSLLTNFKK</sequence>
<dbReference type="InterPro" id="IPR050998">
    <property type="entry name" value="FOXP"/>
</dbReference>
<dbReference type="Gene3D" id="1.10.10.60">
    <property type="entry name" value="Homeodomain-like"/>
    <property type="match status" value="1"/>
</dbReference>
<keyword evidence="1 3" id="KW-0238">DNA-binding</keyword>
<dbReference type="Pfam" id="PF00385">
    <property type="entry name" value="Chromo"/>
    <property type="match status" value="1"/>
</dbReference>
<feature type="DNA-binding region" description="Homeobox" evidence="3">
    <location>
        <begin position="294"/>
        <end position="353"/>
    </location>
</feature>
<organism evidence="10 11">
    <name type="scientific">Mytilus edulis</name>
    <name type="common">Blue mussel</name>
    <dbReference type="NCBI Taxonomy" id="6550"/>
    <lineage>
        <taxon>Eukaryota</taxon>
        <taxon>Metazoa</taxon>
        <taxon>Spiralia</taxon>
        <taxon>Lophotrochozoa</taxon>
        <taxon>Mollusca</taxon>
        <taxon>Bivalvia</taxon>
        <taxon>Autobranchia</taxon>
        <taxon>Pteriomorphia</taxon>
        <taxon>Mytilida</taxon>
        <taxon>Mytiloidea</taxon>
        <taxon>Mytilidae</taxon>
        <taxon>Mytilinae</taxon>
        <taxon>Mytilus</taxon>
    </lineage>
</organism>
<feature type="compositionally biased region" description="Acidic residues" evidence="6">
    <location>
        <begin position="781"/>
        <end position="798"/>
    </location>
</feature>
<dbReference type="Pfam" id="PF00250">
    <property type="entry name" value="Forkhead"/>
    <property type="match status" value="1"/>
</dbReference>
<feature type="DNA-binding region" description="Fork-head" evidence="2">
    <location>
        <begin position="71"/>
        <end position="160"/>
    </location>
</feature>
<protein>
    <submittedName>
        <fullName evidence="10">Uncharacterized protein</fullName>
    </submittedName>
</protein>
<dbReference type="InterPro" id="IPR036388">
    <property type="entry name" value="WH-like_DNA-bd_sf"/>
</dbReference>
<evidence type="ECO:0000259" key="8">
    <source>
        <dbReference type="PROSITE" id="PS50039"/>
    </source>
</evidence>
<dbReference type="Pfam" id="PF00046">
    <property type="entry name" value="Homeodomain"/>
    <property type="match status" value="1"/>
</dbReference>
<evidence type="ECO:0000256" key="2">
    <source>
        <dbReference type="PROSITE-ProRule" id="PRU00089"/>
    </source>
</evidence>
<evidence type="ECO:0000256" key="3">
    <source>
        <dbReference type="PROSITE-ProRule" id="PRU00108"/>
    </source>
</evidence>
<keyword evidence="5" id="KW-0175">Coiled coil</keyword>
<dbReference type="PROSITE" id="PS50013">
    <property type="entry name" value="CHROMO_2"/>
    <property type="match status" value="1"/>
</dbReference>
<dbReference type="SUPFAM" id="SSF54160">
    <property type="entry name" value="Chromo domain-like"/>
    <property type="match status" value="1"/>
</dbReference>
<accession>A0A8S3SQB6</accession>
<evidence type="ECO:0000256" key="6">
    <source>
        <dbReference type="SAM" id="MobiDB-lite"/>
    </source>
</evidence>
<keyword evidence="3 4" id="KW-0371">Homeobox</keyword>
<dbReference type="SMART" id="SM00389">
    <property type="entry name" value="HOX"/>
    <property type="match status" value="1"/>
</dbReference>
<dbReference type="InterPro" id="IPR016197">
    <property type="entry name" value="Chromo-like_dom_sf"/>
</dbReference>
<feature type="domain" description="Homeobox" evidence="9">
    <location>
        <begin position="292"/>
        <end position="352"/>
    </location>
</feature>
<evidence type="ECO:0000313" key="11">
    <source>
        <dbReference type="Proteomes" id="UP000683360"/>
    </source>
</evidence>
<feature type="region of interest" description="Disordered" evidence="6">
    <location>
        <begin position="572"/>
        <end position="601"/>
    </location>
</feature>
<dbReference type="InterPro" id="IPR036390">
    <property type="entry name" value="WH_DNA-bd_sf"/>
</dbReference>
<evidence type="ECO:0000259" key="9">
    <source>
        <dbReference type="PROSITE" id="PS50071"/>
    </source>
</evidence>
<dbReference type="InterPro" id="IPR000953">
    <property type="entry name" value="Chromo/chromo_shadow_dom"/>
</dbReference>
<feature type="compositionally biased region" description="Polar residues" evidence="6">
    <location>
        <begin position="1278"/>
        <end position="1299"/>
    </location>
</feature>
<reference evidence="10" key="1">
    <citation type="submission" date="2021-03" db="EMBL/GenBank/DDBJ databases">
        <authorList>
            <person name="Bekaert M."/>
        </authorList>
    </citation>
    <scope>NUCLEOTIDE SEQUENCE</scope>
</reference>
<evidence type="ECO:0000256" key="1">
    <source>
        <dbReference type="ARBA" id="ARBA00023125"/>
    </source>
</evidence>
<dbReference type="InterPro" id="IPR001766">
    <property type="entry name" value="Fork_head_dom"/>
</dbReference>
<feature type="region of interest" description="Disordered" evidence="6">
    <location>
        <begin position="157"/>
        <end position="178"/>
    </location>
</feature>
<feature type="domain" description="Fork-head" evidence="8">
    <location>
        <begin position="71"/>
        <end position="160"/>
    </location>
</feature>
<dbReference type="SUPFAM" id="SSF46689">
    <property type="entry name" value="Homeodomain-like"/>
    <property type="match status" value="1"/>
</dbReference>
<dbReference type="InterPro" id="IPR009057">
    <property type="entry name" value="Homeodomain-like_sf"/>
</dbReference>